<gene>
    <name evidence="5" type="ORF">A2126_01090</name>
</gene>
<dbReference type="Pfam" id="PF12696">
    <property type="entry name" value="TraG-D_C"/>
    <property type="match status" value="1"/>
</dbReference>
<proteinExistence type="predicted"/>
<feature type="region of interest" description="Disordered" evidence="1">
    <location>
        <begin position="790"/>
        <end position="905"/>
    </location>
</feature>
<keyword evidence="2" id="KW-0472">Membrane</keyword>
<feature type="domain" description="DUF8128" evidence="4">
    <location>
        <begin position="42"/>
        <end position="346"/>
    </location>
</feature>
<reference evidence="5 6" key="1">
    <citation type="journal article" date="2016" name="Nat. Commun.">
        <title>Thousands of microbial genomes shed light on interconnected biogeochemical processes in an aquifer system.</title>
        <authorList>
            <person name="Anantharaman K."/>
            <person name="Brown C.T."/>
            <person name="Hug L.A."/>
            <person name="Sharon I."/>
            <person name="Castelle C.J."/>
            <person name="Probst A.J."/>
            <person name="Thomas B.C."/>
            <person name="Singh A."/>
            <person name="Wilkins M.J."/>
            <person name="Karaoz U."/>
            <person name="Brodie E.L."/>
            <person name="Williams K.H."/>
            <person name="Hubbard S.S."/>
            <person name="Banfield J.F."/>
        </authorList>
    </citation>
    <scope>NUCLEOTIDE SEQUENCE [LARGE SCALE GENOMIC DNA]</scope>
</reference>
<evidence type="ECO:0000313" key="6">
    <source>
        <dbReference type="Proteomes" id="UP000178493"/>
    </source>
</evidence>
<feature type="compositionally biased region" description="Basic and acidic residues" evidence="1">
    <location>
        <begin position="797"/>
        <end position="818"/>
    </location>
</feature>
<keyword evidence="2" id="KW-0812">Transmembrane</keyword>
<comment type="caution">
    <text evidence="5">The sequence shown here is derived from an EMBL/GenBank/DDBJ whole genome shotgun (WGS) entry which is preliminary data.</text>
</comment>
<dbReference type="SUPFAM" id="SSF52540">
    <property type="entry name" value="P-loop containing nucleoside triphosphate hydrolases"/>
    <property type="match status" value="1"/>
</dbReference>
<dbReference type="EMBL" id="MHCO01000044">
    <property type="protein sequence ID" value="OGY22745.1"/>
    <property type="molecule type" value="Genomic_DNA"/>
</dbReference>
<dbReference type="AlphaFoldDB" id="A0A1G1W503"/>
<dbReference type="Proteomes" id="UP000178493">
    <property type="component" value="Unassembled WGS sequence"/>
</dbReference>
<dbReference type="PANTHER" id="PTHR30121">
    <property type="entry name" value="UNCHARACTERIZED PROTEIN YJGR-RELATED"/>
    <property type="match status" value="1"/>
</dbReference>
<accession>A0A1G1W503</accession>
<evidence type="ECO:0000259" key="3">
    <source>
        <dbReference type="Pfam" id="PF12696"/>
    </source>
</evidence>
<feature type="transmembrane region" description="Helical" evidence="2">
    <location>
        <begin position="7"/>
        <end position="28"/>
    </location>
</feature>
<keyword evidence="2" id="KW-1133">Transmembrane helix</keyword>
<dbReference type="Pfam" id="PF26449">
    <property type="entry name" value="DUF8128"/>
    <property type="match status" value="1"/>
</dbReference>
<name>A0A1G1W503_9BACT</name>
<dbReference type="InterPro" id="IPR058441">
    <property type="entry name" value="DUF8128"/>
</dbReference>
<feature type="compositionally biased region" description="Low complexity" evidence="1">
    <location>
        <begin position="887"/>
        <end position="896"/>
    </location>
</feature>
<dbReference type="InterPro" id="IPR032689">
    <property type="entry name" value="TraG-D_C"/>
</dbReference>
<sequence>MDLIIKTFLILFFSTLLSILLIILIIFARFTRREKKSLDYVQLEVKVPRNNEVKIEAAESFFTGLYSIFRYGVHGLLAGQEHLGFEIVSFAGVIKFYVSSPKSLLSLVERQIHAFYPEAEITPAPEYDIFRPEMYGDMAELSLRAPPYKPIIRYPQIKEVEPLNAITTAMSKLGLGEGMALQILIAPAGTGWQGAGSKQIHKVQTAAKQSIMTPWNLPSTSQQQAPAEPEARTESITGDPYKKIEEKISKPGFEVVIRVVVSAKDTMTANQYIENMLGAFGQFNDTTGNGFRKRRWPWTLTKELSLKHFIYKMMPFWFGKIILNATELATIFHFPNKNVTTPNINWLLAKKAAAPNIVPTEGLYLGKSDFRGVETKVHILPDDRRRHMYIIGQTGTGKSEFLKFMAIQDIKAGRGVCFIDPHGPAIEDILLQIPPERAEDVIYFDAGDTERPLGLNILEAKTEEQKHLMVNHFISLLYKLYDPKHIGIMGPRLERAIRNVMLTAMSEEENTLVEVLRLLTDPAFVKEKLPKVADPLVRRYWTDEMAQTTAFHKSEVMGYFVSKFDRFVTDKLMRNIIGQGKSAFDFRQIMDESKILLVDLSKGKIGEENSNFLGLVLVPRILVAAMSRVDVPEEERRDFYLYVDEFQNFATPDFAQILSEARKYRLDLTVANQFIAQIQEEGIREAVFGNVGTLVAFRVGIDDATYLEHQFDPVFKKQDLINNPLGHSYLRLLVNGQPSYPFSMATDWDLMQKAPKNKEVAGSIKELSRLRFGRDSAIVEAEIIERAGLNEPVTTEGTEKKAEGTEVKTEDTEPKETADSVVARKTFEDKPATTGSDSNSNPVGRIITDRVVPTPAAEPAKETVDTAAVPPSTPEPVPNPVPIQKTSSPDSSSDSPEIIEKPGGE</sequence>
<feature type="compositionally biased region" description="Polar residues" evidence="1">
    <location>
        <begin position="833"/>
        <end position="842"/>
    </location>
</feature>
<organism evidence="5 6">
    <name type="scientific">Candidatus Woykebacteria bacterium GWB1_45_5</name>
    <dbReference type="NCBI Taxonomy" id="1802592"/>
    <lineage>
        <taxon>Bacteria</taxon>
        <taxon>Candidatus Woykeibacteriota</taxon>
    </lineage>
</organism>
<feature type="compositionally biased region" description="Polar residues" evidence="1">
    <location>
        <begin position="216"/>
        <end position="225"/>
    </location>
</feature>
<protein>
    <submittedName>
        <fullName evidence="5">Uncharacterized protein</fullName>
    </submittedName>
</protein>
<evidence type="ECO:0000313" key="5">
    <source>
        <dbReference type="EMBL" id="OGY22745.1"/>
    </source>
</evidence>
<evidence type="ECO:0000259" key="4">
    <source>
        <dbReference type="Pfam" id="PF26449"/>
    </source>
</evidence>
<evidence type="ECO:0000256" key="2">
    <source>
        <dbReference type="SAM" id="Phobius"/>
    </source>
</evidence>
<feature type="compositionally biased region" description="Pro residues" evidence="1">
    <location>
        <begin position="871"/>
        <end position="881"/>
    </location>
</feature>
<feature type="domain" description="TraD/TraG TraM recognition site" evidence="3">
    <location>
        <begin position="639"/>
        <end position="704"/>
    </location>
</feature>
<evidence type="ECO:0000256" key="1">
    <source>
        <dbReference type="SAM" id="MobiDB-lite"/>
    </source>
</evidence>
<feature type="region of interest" description="Disordered" evidence="1">
    <location>
        <begin position="216"/>
        <end position="236"/>
    </location>
</feature>
<dbReference type="InterPro" id="IPR051162">
    <property type="entry name" value="T4SS_component"/>
</dbReference>
<dbReference type="Gene3D" id="3.40.50.300">
    <property type="entry name" value="P-loop containing nucleotide triphosphate hydrolases"/>
    <property type="match status" value="2"/>
</dbReference>
<dbReference type="InterPro" id="IPR027417">
    <property type="entry name" value="P-loop_NTPase"/>
</dbReference>
<dbReference type="PANTHER" id="PTHR30121:SF11">
    <property type="entry name" value="AAA+ ATPASE DOMAIN-CONTAINING PROTEIN"/>
    <property type="match status" value="1"/>
</dbReference>
<dbReference type="CDD" id="cd01127">
    <property type="entry name" value="TrwB_TraG_TraD_VirD4"/>
    <property type="match status" value="1"/>
</dbReference>